<dbReference type="Gene3D" id="3.40.30.10">
    <property type="entry name" value="Glutaredoxin"/>
    <property type="match status" value="1"/>
</dbReference>
<comment type="caution">
    <text evidence="14">The sequence shown here is derived from an EMBL/GenBank/DDBJ whole genome shotgun (WGS) entry which is preliminary data.</text>
</comment>
<proteinExistence type="inferred from homology"/>
<organism evidence="14 15">
    <name type="scientific">Reinekea marina</name>
    <dbReference type="NCBI Taxonomy" id="1310421"/>
    <lineage>
        <taxon>Bacteria</taxon>
        <taxon>Pseudomonadati</taxon>
        <taxon>Pseudomonadota</taxon>
        <taxon>Gammaproteobacteria</taxon>
        <taxon>Oceanospirillales</taxon>
        <taxon>Saccharospirillaceae</taxon>
        <taxon>Reinekea</taxon>
    </lineage>
</organism>
<dbReference type="PIRSF" id="PIRSF000239">
    <property type="entry name" value="AHPC"/>
    <property type="match status" value="1"/>
</dbReference>
<dbReference type="EMBL" id="JBHRYN010000008">
    <property type="protein sequence ID" value="MFC3701472.1"/>
    <property type="molecule type" value="Genomic_DNA"/>
</dbReference>
<feature type="domain" description="Thioredoxin" evidence="13">
    <location>
        <begin position="2"/>
        <end position="155"/>
    </location>
</feature>
<evidence type="ECO:0000256" key="12">
    <source>
        <dbReference type="ARBA" id="ARBA00049091"/>
    </source>
</evidence>
<dbReference type="RefSeq" id="WP_290282531.1">
    <property type="nucleotide sequence ID" value="NZ_JAUFQI010000001.1"/>
</dbReference>
<accession>A0ABV7WQM5</accession>
<dbReference type="PROSITE" id="PS51352">
    <property type="entry name" value="THIOREDOXIN_2"/>
    <property type="match status" value="1"/>
</dbReference>
<comment type="subunit">
    <text evidence="2">Monomer.</text>
</comment>
<dbReference type="InterPro" id="IPR013766">
    <property type="entry name" value="Thioredoxin_domain"/>
</dbReference>
<sequence length="161" mass="18415">MVQEGQPVPDFIVPATSNKNIQLKALRGYKVLLYFYPKDNTPGCTIENQDFAANYPRFKAKNILVFGVSRDSLEKHEAFKDQQSLPFELISDHDGKLCELFNVLREKELFGTKIMSVSRSTFLINEEGVLEQAWRDVEVREHVHKVLESIESGTKSRTGTH</sequence>
<evidence type="ECO:0000313" key="15">
    <source>
        <dbReference type="Proteomes" id="UP001595710"/>
    </source>
</evidence>
<evidence type="ECO:0000256" key="10">
    <source>
        <dbReference type="ARBA" id="ARBA00038489"/>
    </source>
</evidence>
<keyword evidence="8" id="KW-0676">Redox-active center</keyword>
<dbReference type="CDD" id="cd03017">
    <property type="entry name" value="PRX_BCP"/>
    <property type="match status" value="1"/>
</dbReference>
<dbReference type="EC" id="1.11.1.24" evidence="3"/>
<dbReference type="PANTHER" id="PTHR42801">
    <property type="entry name" value="THIOREDOXIN-DEPENDENT PEROXIDE REDUCTASE"/>
    <property type="match status" value="1"/>
</dbReference>
<evidence type="ECO:0000256" key="6">
    <source>
        <dbReference type="ARBA" id="ARBA00023002"/>
    </source>
</evidence>
<evidence type="ECO:0000256" key="5">
    <source>
        <dbReference type="ARBA" id="ARBA00022862"/>
    </source>
</evidence>
<evidence type="ECO:0000256" key="11">
    <source>
        <dbReference type="ARBA" id="ARBA00042639"/>
    </source>
</evidence>
<keyword evidence="7" id="KW-1015">Disulfide bond</keyword>
<reference evidence="15" key="1">
    <citation type="journal article" date="2019" name="Int. J. Syst. Evol. Microbiol.">
        <title>The Global Catalogue of Microorganisms (GCM) 10K type strain sequencing project: providing services to taxonomists for standard genome sequencing and annotation.</title>
        <authorList>
            <consortium name="The Broad Institute Genomics Platform"/>
            <consortium name="The Broad Institute Genome Sequencing Center for Infectious Disease"/>
            <person name="Wu L."/>
            <person name="Ma J."/>
        </authorList>
    </citation>
    <scope>NUCLEOTIDE SEQUENCE [LARGE SCALE GENOMIC DNA]</scope>
    <source>
        <strain evidence="15">CECT 8288</strain>
    </source>
</reference>
<evidence type="ECO:0000256" key="7">
    <source>
        <dbReference type="ARBA" id="ARBA00023157"/>
    </source>
</evidence>
<comment type="function">
    <text evidence="1">Thiol-specific peroxidase that catalyzes the reduction of hydrogen peroxide and organic hydroperoxides to water and alcohols, respectively. Plays a role in cell protection against oxidative stress by detoxifying peroxides and as sensor of hydrogen peroxide-mediated signaling events.</text>
</comment>
<dbReference type="SUPFAM" id="SSF52833">
    <property type="entry name" value="Thioredoxin-like"/>
    <property type="match status" value="1"/>
</dbReference>
<keyword evidence="4 14" id="KW-0575">Peroxidase</keyword>
<evidence type="ECO:0000256" key="9">
    <source>
        <dbReference type="ARBA" id="ARBA00032824"/>
    </source>
</evidence>
<evidence type="ECO:0000313" key="14">
    <source>
        <dbReference type="EMBL" id="MFC3701472.1"/>
    </source>
</evidence>
<evidence type="ECO:0000256" key="8">
    <source>
        <dbReference type="ARBA" id="ARBA00023284"/>
    </source>
</evidence>
<dbReference type="InterPro" id="IPR050924">
    <property type="entry name" value="Peroxiredoxin_BCP/PrxQ"/>
</dbReference>
<evidence type="ECO:0000256" key="4">
    <source>
        <dbReference type="ARBA" id="ARBA00022559"/>
    </source>
</evidence>
<comment type="similarity">
    <text evidence="10">Belongs to the peroxiredoxin family. BCP/PrxQ subfamily.</text>
</comment>
<evidence type="ECO:0000256" key="3">
    <source>
        <dbReference type="ARBA" id="ARBA00013017"/>
    </source>
</evidence>
<gene>
    <name evidence="14" type="ORF">ACFOND_07480</name>
</gene>
<dbReference type="GO" id="GO:0140824">
    <property type="term" value="F:thioredoxin-dependent peroxiredoxin activity"/>
    <property type="evidence" value="ECO:0007669"/>
    <property type="project" value="UniProtKB-EC"/>
</dbReference>
<dbReference type="InterPro" id="IPR024706">
    <property type="entry name" value="Peroxiredoxin_AhpC-typ"/>
</dbReference>
<dbReference type="Pfam" id="PF00578">
    <property type="entry name" value="AhpC-TSA"/>
    <property type="match status" value="1"/>
</dbReference>
<keyword evidence="5" id="KW-0049">Antioxidant</keyword>
<evidence type="ECO:0000256" key="1">
    <source>
        <dbReference type="ARBA" id="ARBA00003330"/>
    </source>
</evidence>
<dbReference type="InterPro" id="IPR036249">
    <property type="entry name" value="Thioredoxin-like_sf"/>
</dbReference>
<dbReference type="InterPro" id="IPR000866">
    <property type="entry name" value="AhpC/TSA"/>
</dbReference>
<keyword evidence="6 14" id="KW-0560">Oxidoreductase</keyword>
<protein>
    <recommendedName>
        <fullName evidence="3">thioredoxin-dependent peroxiredoxin</fullName>
        <ecNumber evidence="3">1.11.1.24</ecNumber>
    </recommendedName>
    <alternativeName>
        <fullName evidence="9">Thioredoxin peroxidase</fullName>
    </alternativeName>
    <alternativeName>
        <fullName evidence="11">Thioredoxin-dependent peroxiredoxin Bcp</fullName>
    </alternativeName>
</protein>
<dbReference type="Proteomes" id="UP001595710">
    <property type="component" value="Unassembled WGS sequence"/>
</dbReference>
<dbReference type="PANTHER" id="PTHR42801:SF4">
    <property type="entry name" value="AHPC_TSA FAMILY PROTEIN"/>
    <property type="match status" value="1"/>
</dbReference>
<evidence type="ECO:0000256" key="2">
    <source>
        <dbReference type="ARBA" id="ARBA00011245"/>
    </source>
</evidence>
<evidence type="ECO:0000259" key="13">
    <source>
        <dbReference type="PROSITE" id="PS51352"/>
    </source>
</evidence>
<comment type="catalytic activity">
    <reaction evidence="12">
        <text>a hydroperoxide + [thioredoxin]-dithiol = an alcohol + [thioredoxin]-disulfide + H2O</text>
        <dbReference type="Rhea" id="RHEA:62620"/>
        <dbReference type="Rhea" id="RHEA-COMP:10698"/>
        <dbReference type="Rhea" id="RHEA-COMP:10700"/>
        <dbReference type="ChEBI" id="CHEBI:15377"/>
        <dbReference type="ChEBI" id="CHEBI:29950"/>
        <dbReference type="ChEBI" id="CHEBI:30879"/>
        <dbReference type="ChEBI" id="CHEBI:35924"/>
        <dbReference type="ChEBI" id="CHEBI:50058"/>
        <dbReference type="EC" id="1.11.1.24"/>
    </reaction>
</comment>
<keyword evidence="15" id="KW-1185">Reference proteome</keyword>
<name>A0ABV7WQM5_9GAMM</name>